<dbReference type="RefSeq" id="WP_350404322.1">
    <property type="nucleotide sequence ID" value="NZ_CP158490.1"/>
</dbReference>
<protein>
    <submittedName>
        <fullName evidence="1">Uncharacterized protein</fullName>
    </submittedName>
</protein>
<gene>
    <name evidence="1" type="ORF">ABCR88_07680</name>
</gene>
<organism evidence="1">
    <name type="scientific">Pseudomonas sp. W17</name>
    <dbReference type="NCBI Taxonomy" id="3144407"/>
    <lineage>
        <taxon>Bacteria</taxon>
        <taxon>Pseudomonadati</taxon>
        <taxon>Pseudomonadota</taxon>
        <taxon>Gammaproteobacteria</taxon>
        <taxon>Pseudomonadales</taxon>
        <taxon>Pseudomonadaceae</taxon>
        <taxon>Pseudomonas</taxon>
    </lineage>
</organism>
<dbReference type="AlphaFoldDB" id="A0AAU7WZX6"/>
<accession>A0AAU7WZX6</accession>
<proteinExistence type="predicted"/>
<dbReference type="EMBL" id="CP158490">
    <property type="protein sequence ID" value="XBY25702.1"/>
    <property type="molecule type" value="Genomic_DNA"/>
</dbReference>
<reference evidence="1" key="1">
    <citation type="submission" date="2024-06" db="EMBL/GenBank/DDBJ databases">
        <authorList>
            <person name="Wu L."/>
        </authorList>
    </citation>
    <scope>NUCLEOTIDE SEQUENCE</scope>
    <source>
        <strain evidence="1">W17</strain>
    </source>
</reference>
<sequence>MSRTVVLTGKAVVTFHKVIEGLDVEELVELQNSLDHQENQIGDDDLRDIEWIDQINMEVRP</sequence>
<evidence type="ECO:0000313" key="1">
    <source>
        <dbReference type="EMBL" id="XBY25702.1"/>
    </source>
</evidence>
<name>A0AAU7WZX6_9PSED</name>